<evidence type="ECO:0000256" key="10">
    <source>
        <dbReference type="ARBA" id="ARBA00047475"/>
    </source>
</evidence>
<dbReference type="Proteomes" id="UP001175271">
    <property type="component" value="Unassembled WGS sequence"/>
</dbReference>
<dbReference type="SUPFAM" id="SSF53756">
    <property type="entry name" value="UDP-Glycosyltransferase/glycogen phosphorylase"/>
    <property type="match status" value="1"/>
</dbReference>
<proteinExistence type="inferred from homology"/>
<evidence type="ECO:0000256" key="6">
    <source>
        <dbReference type="ARBA" id="ARBA00022692"/>
    </source>
</evidence>
<comment type="similarity">
    <text evidence="2">Belongs to the UDP-glycosyltransferase family.</text>
</comment>
<dbReference type="GO" id="GO:0015020">
    <property type="term" value="F:glucuronosyltransferase activity"/>
    <property type="evidence" value="ECO:0007669"/>
    <property type="project" value="UniProtKB-EC"/>
</dbReference>
<feature type="chain" id="PRO_5041429742" description="glucuronosyltransferase" evidence="12">
    <location>
        <begin position="17"/>
        <end position="517"/>
    </location>
</feature>
<evidence type="ECO:0000256" key="3">
    <source>
        <dbReference type="ARBA" id="ARBA00012544"/>
    </source>
</evidence>
<dbReference type="EMBL" id="JAUCMV010000001">
    <property type="protein sequence ID" value="KAK0426606.1"/>
    <property type="molecule type" value="Genomic_DNA"/>
</dbReference>
<protein>
    <recommendedName>
        <fullName evidence="3">glucuronosyltransferase</fullName>
        <ecNumber evidence="3">2.4.1.17</ecNumber>
    </recommendedName>
</protein>
<keyword evidence="14" id="KW-1185">Reference proteome</keyword>
<keyword evidence="8 11" id="KW-1133">Transmembrane helix</keyword>
<dbReference type="GO" id="GO:0016020">
    <property type="term" value="C:membrane"/>
    <property type="evidence" value="ECO:0007669"/>
    <property type="project" value="UniProtKB-SubCell"/>
</dbReference>
<dbReference type="InterPro" id="IPR002213">
    <property type="entry name" value="UDP_glucos_trans"/>
</dbReference>
<evidence type="ECO:0000256" key="12">
    <source>
        <dbReference type="SAM" id="SignalP"/>
    </source>
</evidence>
<feature type="transmembrane region" description="Helical" evidence="11">
    <location>
        <begin position="478"/>
        <end position="506"/>
    </location>
</feature>
<evidence type="ECO:0000256" key="2">
    <source>
        <dbReference type="ARBA" id="ARBA00009995"/>
    </source>
</evidence>
<organism evidence="13 14">
    <name type="scientific">Steinernema hermaphroditum</name>
    <dbReference type="NCBI Taxonomy" id="289476"/>
    <lineage>
        <taxon>Eukaryota</taxon>
        <taxon>Metazoa</taxon>
        <taxon>Ecdysozoa</taxon>
        <taxon>Nematoda</taxon>
        <taxon>Chromadorea</taxon>
        <taxon>Rhabditida</taxon>
        <taxon>Tylenchina</taxon>
        <taxon>Panagrolaimomorpha</taxon>
        <taxon>Strongyloidoidea</taxon>
        <taxon>Steinernematidae</taxon>
        <taxon>Steinernema</taxon>
    </lineage>
</organism>
<reference evidence="13" key="1">
    <citation type="submission" date="2023-06" db="EMBL/GenBank/DDBJ databases">
        <title>Genomic analysis of the entomopathogenic nematode Steinernema hermaphroditum.</title>
        <authorList>
            <person name="Schwarz E.M."/>
            <person name="Heppert J.K."/>
            <person name="Baniya A."/>
            <person name="Schwartz H.T."/>
            <person name="Tan C.-H."/>
            <person name="Antoshechkin I."/>
            <person name="Sternberg P.W."/>
            <person name="Goodrich-Blair H."/>
            <person name="Dillman A.R."/>
        </authorList>
    </citation>
    <scope>NUCLEOTIDE SEQUENCE</scope>
    <source>
        <strain evidence="13">PS9179</strain>
        <tissue evidence="13">Whole animal</tissue>
    </source>
</reference>
<evidence type="ECO:0000313" key="13">
    <source>
        <dbReference type="EMBL" id="KAK0426606.1"/>
    </source>
</evidence>
<gene>
    <name evidence="13" type="ORF">QR680_009801</name>
</gene>
<dbReference type="AlphaFoldDB" id="A0AA39ILN6"/>
<dbReference type="PANTHER" id="PTHR48043">
    <property type="entry name" value="EG:EG0003.4 PROTEIN-RELATED"/>
    <property type="match status" value="1"/>
</dbReference>
<dbReference type="CDD" id="cd03784">
    <property type="entry name" value="GT1_Gtf-like"/>
    <property type="match status" value="1"/>
</dbReference>
<evidence type="ECO:0000256" key="9">
    <source>
        <dbReference type="ARBA" id="ARBA00023136"/>
    </source>
</evidence>
<name>A0AA39ILN6_9BILA</name>
<sequence>MKSTVSLLLFLSCAHGFKILVYSPLFGVSHVTTLGGVADILVEEGMDVTVVLPKMSPKITSNGTKLAKTITIESDPRVVDYFRDDSYIATVWTSEDSLFEAKALMTKATVVHGHQCETNLKQRELLDSLRKEKFDLGISEVFDLCGLAMFEEIGLQNHVLYQTALLPERVATAFGAPNVPSVVPSYYSEAPMHMGYKQRLKNLLKMLFSTWWTGSVLESTENVVQKVLKKEFDLSRKLEEASFVFTNADPILDFPRPTTERIVNIGGLSMPEPKPLNKYWDELITRRTSAVFVSFGSFAQSYTMPSEMKKAVLETFRRFPEVTFIWKYEIDEDEVAKDVPNVVTHKWVPQNDLLAHPNLKLFVTHAGMNSILESTRRGVPMITIPLFADQMRNAQMVKRLGTAQVFDKLLLFDSDQFEKCIREILDNPSYRKNASRLSQMMAKRPRNQREELVKHIKFAAEFGSLPEYRIPQLSFLQYYMLDIIVPCLISLVLLFFSIFRLIPLLVKYVASRKEKQL</sequence>
<dbReference type="Gene3D" id="3.40.50.2000">
    <property type="entry name" value="Glycogen Phosphorylase B"/>
    <property type="match status" value="1"/>
</dbReference>
<dbReference type="Pfam" id="PF00201">
    <property type="entry name" value="UDPGT"/>
    <property type="match status" value="1"/>
</dbReference>
<evidence type="ECO:0000256" key="8">
    <source>
        <dbReference type="ARBA" id="ARBA00022989"/>
    </source>
</evidence>
<evidence type="ECO:0000256" key="5">
    <source>
        <dbReference type="ARBA" id="ARBA00022679"/>
    </source>
</evidence>
<keyword evidence="7 12" id="KW-0732">Signal</keyword>
<evidence type="ECO:0000256" key="1">
    <source>
        <dbReference type="ARBA" id="ARBA00004167"/>
    </source>
</evidence>
<dbReference type="InterPro" id="IPR050271">
    <property type="entry name" value="UDP-glycosyltransferase"/>
</dbReference>
<accession>A0AA39ILN6</accession>
<keyword evidence="4" id="KW-0328">Glycosyltransferase</keyword>
<comment type="subcellular location">
    <subcellularLocation>
        <location evidence="1">Membrane</location>
        <topology evidence="1">Single-pass membrane protein</topology>
    </subcellularLocation>
</comment>
<feature type="signal peptide" evidence="12">
    <location>
        <begin position="1"/>
        <end position="16"/>
    </location>
</feature>
<dbReference type="PANTHER" id="PTHR48043:SF23">
    <property type="entry name" value="UDP-GLUCURONOSYLTRANSFERASE"/>
    <property type="match status" value="1"/>
</dbReference>
<comment type="caution">
    <text evidence="13">The sequence shown here is derived from an EMBL/GenBank/DDBJ whole genome shotgun (WGS) entry which is preliminary data.</text>
</comment>
<keyword evidence="9 11" id="KW-0472">Membrane</keyword>
<keyword evidence="6 11" id="KW-0812">Transmembrane</keyword>
<comment type="catalytic activity">
    <reaction evidence="10">
        <text>glucuronate acceptor + UDP-alpha-D-glucuronate = acceptor beta-D-glucuronoside + UDP + H(+)</text>
        <dbReference type="Rhea" id="RHEA:21032"/>
        <dbReference type="ChEBI" id="CHEBI:15378"/>
        <dbReference type="ChEBI" id="CHEBI:58052"/>
        <dbReference type="ChEBI" id="CHEBI:58223"/>
        <dbReference type="ChEBI" id="CHEBI:132367"/>
        <dbReference type="ChEBI" id="CHEBI:132368"/>
        <dbReference type="EC" id="2.4.1.17"/>
    </reaction>
</comment>
<evidence type="ECO:0000256" key="11">
    <source>
        <dbReference type="SAM" id="Phobius"/>
    </source>
</evidence>
<dbReference type="EC" id="2.4.1.17" evidence="3"/>
<dbReference type="FunFam" id="3.40.50.2000:FF:000038">
    <property type="entry name" value="UDP-GlucuronosylTransferase"/>
    <property type="match status" value="1"/>
</dbReference>
<evidence type="ECO:0000256" key="4">
    <source>
        <dbReference type="ARBA" id="ARBA00022676"/>
    </source>
</evidence>
<evidence type="ECO:0000256" key="7">
    <source>
        <dbReference type="ARBA" id="ARBA00022729"/>
    </source>
</evidence>
<evidence type="ECO:0000313" key="14">
    <source>
        <dbReference type="Proteomes" id="UP001175271"/>
    </source>
</evidence>
<keyword evidence="5" id="KW-0808">Transferase</keyword>